<proteinExistence type="predicted"/>
<gene>
    <name evidence="1" type="ORF">B0A54_13826</name>
</gene>
<accession>A0A4U0UGX9</accession>
<protein>
    <recommendedName>
        <fullName evidence="3">Glutamyl-tRNA synthetase</fullName>
    </recommendedName>
</protein>
<evidence type="ECO:0000313" key="2">
    <source>
        <dbReference type="Proteomes" id="UP000310066"/>
    </source>
</evidence>
<dbReference type="PANTHER" id="PTHR41729">
    <property type="entry name" value="GLUTAMYL-TRNA SYNTHETASE"/>
    <property type="match status" value="1"/>
</dbReference>
<evidence type="ECO:0008006" key="3">
    <source>
        <dbReference type="Google" id="ProtNLM"/>
    </source>
</evidence>
<dbReference type="Pfam" id="PF13875">
    <property type="entry name" value="DUF4202"/>
    <property type="match status" value="1"/>
</dbReference>
<dbReference type="Proteomes" id="UP000310066">
    <property type="component" value="Unassembled WGS sequence"/>
</dbReference>
<organism evidence="1 2">
    <name type="scientific">Friedmanniomyces endolithicus</name>
    <dbReference type="NCBI Taxonomy" id="329885"/>
    <lineage>
        <taxon>Eukaryota</taxon>
        <taxon>Fungi</taxon>
        <taxon>Dikarya</taxon>
        <taxon>Ascomycota</taxon>
        <taxon>Pezizomycotina</taxon>
        <taxon>Dothideomycetes</taxon>
        <taxon>Dothideomycetidae</taxon>
        <taxon>Mycosphaerellales</taxon>
        <taxon>Teratosphaeriaceae</taxon>
        <taxon>Friedmanniomyces</taxon>
    </lineage>
</organism>
<dbReference type="PANTHER" id="PTHR41729:SF1">
    <property type="entry name" value="GLUTAMYL-TRNA SYNTHETASE"/>
    <property type="match status" value="1"/>
</dbReference>
<reference evidence="1 2" key="1">
    <citation type="submission" date="2017-03" db="EMBL/GenBank/DDBJ databases">
        <title>Genomes of endolithic fungi from Antarctica.</title>
        <authorList>
            <person name="Coleine C."/>
            <person name="Masonjones S."/>
            <person name="Stajich J.E."/>
        </authorList>
    </citation>
    <scope>NUCLEOTIDE SEQUENCE [LARGE SCALE GENOMIC DNA]</scope>
    <source>
        <strain evidence="1 2">CCFEE 5311</strain>
    </source>
</reference>
<dbReference type="InterPro" id="IPR025255">
    <property type="entry name" value="DUF4202"/>
</dbReference>
<name>A0A4U0UGX9_9PEZI</name>
<evidence type="ECO:0000313" key="1">
    <source>
        <dbReference type="EMBL" id="TKA34863.1"/>
    </source>
</evidence>
<sequence>MSEDTSSAVGEHRSVREITMADRFANARAKIYQAHDEDPNKHTTTNGKEVPYETHYAEQMEHYLAKRSPNASDVLKLAVCGQHFRRWEVPRTDYPMTKIGYHTWRTHLKKRQAQLVSQILDQCGYPVEDTKRCIALIEKEGLKQGEEEVQVLEDVACLVFLDDQFEEFKDKHDEDKIVHILKKTWGKMGKEGQELALQIPMTEECKGLVQKALSG</sequence>
<dbReference type="OrthoDB" id="417697at2759"/>
<dbReference type="STRING" id="329885.A0A4U0UGX9"/>
<dbReference type="AlphaFoldDB" id="A0A4U0UGX9"/>
<dbReference type="EMBL" id="NAJP01000075">
    <property type="protein sequence ID" value="TKA34863.1"/>
    <property type="molecule type" value="Genomic_DNA"/>
</dbReference>
<comment type="caution">
    <text evidence="1">The sequence shown here is derived from an EMBL/GenBank/DDBJ whole genome shotgun (WGS) entry which is preliminary data.</text>
</comment>